<feature type="chain" id="PRO_5035597503" description="GH16 domain-containing protein" evidence="2">
    <location>
        <begin position="17"/>
        <end position="405"/>
    </location>
</feature>
<organism evidence="4 6">
    <name type="scientific">Adineta ricciae</name>
    <name type="common">Rotifer</name>
    <dbReference type="NCBI Taxonomy" id="249248"/>
    <lineage>
        <taxon>Eukaryota</taxon>
        <taxon>Metazoa</taxon>
        <taxon>Spiralia</taxon>
        <taxon>Gnathifera</taxon>
        <taxon>Rotifera</taxon>
        <taxon>Eurotatoria</taxon>
        <taxon>Bdelloidea</taxon>
        <taxon>Adinetida</taxon>
        <taxon>Adinetidae</taxon>
        <taxon>Adineta</taxon>
    </lineage>
</organism>
<dbReference type="AlphaFoldDB" id="A0A813TFS5"/>
<protein>
    <recommendedName>
        <fullName evidence="3">GH16 domain-containing protein</fullName>
    </recommendedName>
</protein>
<dbReference type="InterPro" id="IPR050546">
    <property type="entry name" value="Glycosyl_Hydrlase_16"/>
</dbReference>
<dbReference type="GO" id="GO:0005975">
    <property type="term" value="P:carbohydrate metabolic process"/>
    <property type="evidence" value="ECO:0007669"/>
    <property type="project" value="InterPro"/>
</dbReference>
<evidence type="ECO:0000259" key="3">
    <source>
        <dbReference type="PROSITE" id="PS51762"/>
    </source>
</evidence>
<evidence type="ECO:0000313" key="6">
    <source>
        <dbReference type="Proteomes" id="UP000663828"/>
    </source>
</evidence>
<dbReference type="EMBL" id="CAJNOJ010000026">
    <property type="protein sequence ID" value="CAF0871405.1"/>
    <property type="molecule type" value="Genomic_DNA"/>
</dbReference>
<comment type="caution">
    <text evidence="4">The sequence shown here is derived from an EMBL/GenBank/DDBJ whole genome shotgun (WGS) entry which is preliminary data.</text>
</comment>
<dbReference type="Gene3D" id="2.80.10.50">
    <property type="match status" value="1"/>
</dbReference>
<dbReference type="GO" id="GO:0004553">
    <property type="term" value="F:hydrolase activity, hydrolyzing O-glycosyl compounds"/>
    <property type="evidence" value="ECO:0007669"/>
    <property type="project" value="InterPro"/>
</dbReference>
<dbReference type="SUPFAM" id="SSF50370">
    <property type="entry name" value="Ricin B-like lectins"/>
    <property type="match status" value="1"/>
</dbReference>
<keyword evidence="2" id="KW-0732">Signal</keyword>
<reference evidence="4" key="1">
    <citation type="submission" date="2021-02" db="EMBL/GenBank/DDBJ databases">
        <authorList>
            <person name="Nowell W R."/>
        </authorList>
    </citation>
    <scope>NUCLEOTIDE SEQUENCE</scope>
</reference>
<dbReference type="InterPro" id="IPR013320">
    <property type="entry name" value="ConA-like_dom_sf"/>
</dbReference>
<dbReference type="PROSITE" id="PS50231">
    <property type="entry name" value="RICIN_B_LECTIN"/>
    <property type="match status" value="1"/>
</dbReference>
<evidence type="ECO:0000256" key="2">
    <source>
        <dbReference type="SAM" id="SignalP"/>
    </source>
</evidence>
<dbReference type="PROSITE" id="PS51762">
    <property type="entry name" value="GH16_2"/>
    <property type="match status" value="1"/>
</dbReference>
<dbReference type="EMBL" id="CAJNOR010000131">
    <property type="protein sequence ID" value="CAF0810268.1"/>
    <property type="molecule type" value="Genomic_DNA"/>
</dbReference>
<keyword evidence="6" id="KW-1185">Reference proteome</keyword>
<dbReference type="SUPFAM" id="SSF49899">
    <property type="entry name" value="Concanavalin A-like lectins/glucanases"/>
    <property type="match status" value="1"/>
</dbReference>
<accession>A0A813TFS5</accession>
<dbReference type="PANTHER" id="PTHR10963:SF55">
    <property type="entry name" value="GLYCOSIDE HYDROLASE FAMILY 16 PROTEIN"/>
    <property type="match status" value="1"/>
</dbReference>
<dbReference type="Pfam" id="PF14200">
    <property type="entry name" value="RicinB_lectin_2"/>
    <property type="match status" value="1"/>
</dbReference>
<dbReference type="CDD" id="cd00161">
    <property type="entry name" value="beta-trefoil_Ricin-like"/>
    <property type="match status" value="1"/>
</dbReference>
<feature type="domain" description="GH16" evidence="3">
    <location>
        <begin position="25"/>
        <end position="257"/>
    </location>
</feature>
<dbReference type="InterPro" id="IPR000772">
    <property type="entry name" value="Ricin_B_lectin"/>
</dbReference>
<dbReference type="InterPro" id="IPR035992">
    <property type="entry name" value="Ricin_B-like_lectins"/>
</dbReference>
<dbReference type="Proteomes" id="UP000663852">
    <property type="component" value="Unassembled WGS sequence"/>
</dbReference>
<sequence>MITICIISLLVSSVTSQLTHGQTRVLYESFDPPTLNTSLWNYGYPWGTYYTHRANTNQRLVRVTQDGYLNLTAIKERSITLGVMTEFGPLDIDFSSGAVNTNGKFCMKNGFIDITLRVPPTESTWPAVFLVPEDSGRVPMLTIMEAFDSRSRYAYGFKYTNSKGEVEEQNFIADNKQTSDNLHRYGLDWGYDQITWYYDDKWVNTVTKSDELKQVDSLCLVIGLGVGGKAQASTINAAEYPSVMSVDLLEVWRPKYDGFYKFRNVQTGLLLEIDSASHDWSASVLQWHDNGGDWQKWHVQYAGHGQFRLITGHSRFGLDNPGSGVADGTKLIQYPYHSGNNQLWKLQIVDESKPDIVQLINVYTIGNADTPKLVSVPENDTSAGVQLHLWRDMNSDLQKWQMIRL</sequence>
<name>A0A813TFS5_ADIRI</name>
<feature type="signal peptide" evidence="2">
    <location>
        <begin position="1"/>
        <end position="16"/>
    </location>
</feature>
<evidence type="ECO:0000313" key="4">
    <source>
        <dbReference type="EMBL" id="CAF0810268.1"/>
    </source>
</evidence>
<evidence type="ECO:0000313" key="5">
    <source>
        <dbReference type="EMBL" id="CAF0871405.1"/>
    </source>
</evidence>
<gene>
    <name evidence="5" type="ORF">EDS130_LOCUS8309</name>
    <name evidence="4" type="ORF">XAT740_LOCUS3426</name>
</gene>
<dbReference type="PANTHER" id="PTHR10963">
    <property type="entry name" value="GLYCOSYL HYDROLASE-RELATED"/>
    <property type="match status" value="1"/>
</dbReference>
<dbReference type="Proteomes" id="UP000663828">
    <property type="component" value="Unassembled WGS sequence"/>
</dbReference>
<evidence type="ECO:0000256" key="1">
    <source>
        <dbReference type="ARBA" id="ARBA00006865"/>
    </source>
</evidence>
<comment type="similarity">
    <text evidence="1">Belongs to the glycosyl hydrolase 16 family.</text>
</comment>
<dbReference type="OrthoDB" id="26589at2759"/>
<proteinExistence type="inferred from homology"/>
<dbReference type="Gene3D" id="2.60.120.200">
    <property type="match status" value="1"/>
</dbReference>
<dbReference type="Pfam" id="PF00722">
    <property type="entry name" value="Glyco_hydro_16"/>
    <property type="match status" value="1"/>
</dbReference>
<dbReference type="InterPro" id="IPR000757">
    <property type="entry name" value="Beta-glucanase-like"/>
</dbReference>